<protein>
    <recommendedName>
        <fullName evidence="3">Phosphotransferase system enzyme I N-terminal domain-containing protein</fullName>
    </recommendedName>
</protein>
<name>A0A382LUK4_9ZZZZ</name>
<comment type="similarity">
    <text evidence="1">Belongs to the PEP-utilizing enzyme family.</text>
</comment>
<dbReference type="GO" id="GO:0016740">
    <property type="term" value="F:transferase activity"/>
    <property type="evidence" value="ECO:0007669"/>
    <property type="project" value="UniProtKB-KW"/>
</dbReference>
<dbReference type="AlphaFoldDB" id="A0A382LUK4"/>
<gene>
    <name evidence="4" type="ORF">METZ01_LOCUS293080</name>
</gene>
<organism evidence="4">
    <name type="scientific">marine metagenome</name>
    <dbReference type="NCBI Taxonomy" id="408172"/>
    <lineage>
        <taxon>unclassified sequences</taxon>
        <taxon>metagenomes</taxon>
        <taxon>ecological metagenomes</taxon>
    </lineage>
</organism>
<evidence type="ECO:0000259" key="3">
    <source>
        <dbReference type="Pfam" id="PF05524"/>
    </source>
</evidence>
<evidence type="ECO:0000256" key="2">
    <source>
        <dbReference type="ARBA" id="ARBA00022679"/>
    </source>
</evidence>
<feature type="domain" description="Phosphotransferase system enzyme I N-terminal" evidence="3">
    <location>
        <begin position="5"/>
        <end position="90"/>
    </location>
</feature>
<evidence type="ECO:0000313" key="4">
    <source>
        <dbReference type="EMBL" id="SVC40226.1"/>
    </source>
</evidence>
<dbReference type="GO" id="GO:0009401">
    <property type="term" value="P:phosphoenolpyruvate-dependent sugar phosphotransferase system"/>
    <property type="evidence" value="ECO:0007669"/>
    <property type="project" value="InterPro"/>
</dbReference>
<evidence type="ECO:0000256" key="1">
    <source>
        <dbReference type="ARBA" id="ARBA00007837"/>
    </source>
</evidence>
<keyword evidence="2" id="KW-0808">Transferase</keyword>
<dbReference type="Gene3D" id="3.50.30.10">
    <property type="entry name" value="Phosphohistidine domain"/>
    <property type="match status" value="1"/>
</dbReference>
<dbReference type="InterPro" id="IPR008731">
    <property type="entry name" value="PTS_EIN"/>
</dbReference>
<dbReference type="SUPFAM" id="SSF47831">
    <property type="entry name" value="Enzyme I of the PEP:sugar phosphotransferase system HPr-binding (sub)domain"/>
    <property type="match status" value="1"/>
</dbReference>
<dbReference type="EMBL" id="UINC01089272">
    <property type="protein sequence ID" value="SVC40226.1"/>
    <property type="molecule type" value="Genomic_DNA"/>
</dbReference>
<dbReference type="Gene3D" id="1.10.274.10">
    <property type="entry name" value="PtsI, HPr-binding domain"/>
    <property type="match status" value="1"/>
</dbReference>
<proteinExistence type="inferred from homology"/>
<reference evidence="4" key="1">
    <citation type="submission" date="2018-05" db="EMBL/GenBank/DDBJ databases">
        <authorList>
            <person name="Lanie J.A."/>
            <person name="Ng W.-L."/>
            <person name="Kazmierczak K.M."/>
            <person name="Andrzejewski T.M."/>
            <person name="Davidsen T.M."/>
            <person name="Wayne K.J."/>
            <person name="Tettelin H."/>
            <person name="Glass J.I."/>
            <person name="Rusch D."/>
            <person name="Podicherti R."/>
            <person name="Tsui H.-C.T."/>
            <person name="Winkler M.E."/>
        </authorList>
    </citation>
    <scope>NUCLEOTIDE SEQUENCE</scope>
</reference>
<accession>A0A382LUK4</accession>
<dbReference type="InterPro" id="IPR036618">
    <property type="entry name" value="PtsI_HPr-bd_sf"/>
</dbReference>
<sequence length="95" mass="10639">MILDGWSASEGIASGPVFHLEWGLPIVPHVTIPEDSIEREVERFHEARSWATGRLQALKARTAERLGPVEARIFDPQIMILEDSEVVEGTVRYAT</sequence>
<feature type="non-terminal residue" evidence="4">
    <location>
        <position position="95"/>
    </location>
</feature>
<dbReference type="Pfam" id="PF05524">
    <property type="entry name" value="PEP-utilisers_N"/>
    <property type="match status" value="1"/>
</dbReference>